<dbReference type="InterPro" id="IPR050770">
    <property type="entry name" value="Intradiol_RC_Dioxygenase"/>
</dbReference>
<dbReference type="PROSITE" id="PS00083">
    <property type="entry name" value="INTRADIOL_DIOXYGENAS"/>
    <property type="match status" value="1"/>
</dbReference>
<dbReference type="Gene3D" id="2.60.130.10">
    <property type="entry name" value="Aromatic compound dioxygenase"/>
    <property type="match status" value="1"/>
</dbReference>
<organism evidence="8 9">
    <name type="scientific">Roseibium limicola</name>
    <dbReference type="NCBI Taxonomy" id="2816037"/>
    <lineage>
        <taxon>Bacteria</taxon>
        <taxon>Pseudomonadati</taxon>
        <taxon>Pseudomonadota</taxon>
        <taxon>Alphaproteobacteria</taxon>
        <taxon>Hyphomicrobiales</taxon>
        <taxon>Stappiaceae</taxon>
        <taxon>Roseibium</taxon>
    </lineage>
</organism>
<dbReference type="EMBL" id="JAFLNF010000002">
    <property type="protein sequence ID" value="MBO0344329.1"/>
    <property type="molecule type" value="Genomic_DNA"/>
</dbReference>
<feature type="domain" description="Intradiol ring-cleavage dioxygenases" evidence="7">
    <location>
        <begin position="138"/>
        <end position="166"/>
    </location>
</feature>
<dbReference type="Pfam" id="PF00775">
    <property type="entry name" value="Dioxygenase_C"/>
    <property type="match status" value="1"/>
</dbReference>
<evidence type="ECO:0000256" key="6">
    <source>
        <dbReference type="ARBA" id="ARBA00023004"/>
    </source>
</evidence>
<gene>
    <name evidence="8" type="ORF">J0X15_03760</name>
</gene>
<dbReference type="SUPFAM" id="SSF49482">
    <property type="entry name" value="Aromatic compound dioxygenase"/>
    <property type="match status" value="1"/>
</dbReference>
<keyword evidence="4" id="KW-0223">Dioxygenase</keyword>
<name>A0A939ENP5_9HYPH</name>
<evidence type="ECO:0000256" key="2">
    <source>
        <dbReference type="ARBA" id="ARBA00007825"/>
    </source>
</evidence>
<keyword evidence="3" id="KW-0479">Metal-binding</keyword>
<dbReference type="InterPro" id="IPR007535">
    <property type="entry name" value="Catechol_dOase_N"/>
</dbReference>
<evidence type="ECO:0000256" key="4">
    <source>
        <dbReference type="ARBA" id="ARBA00022964"/>
    </source>
</evidence>
<dbReference type="GO" id="GO:0008199">
    <property type="term" value="F:ferric iron binding"/>
    <property type="evidence" value="ECO:0007669"/>
    <property type="project" value="InterPro"/>
</dbReference>
<dbReference type="Pfam" id="PF04444">
    <property type="entry name" value="Dioxygenase_N"/>
    <property type="match status" value="1"/>
</dbReference>
<dbReference type="PANTHER" id="PTHR33711:SF7">
    <property type="entry name" value="INTRADIOL RING-CLEAVAGE DIOXYGENASES DOMAIN-CONTAINING PROTEIN-RELATED"/>
    <property type="match status" value="1"/>
</dbReference>
<evidence type="ECO:0000256" key="1">
    <source>
        <dbReference type="ARBA" id="ARBA00001965"/>
    </source>
</evidence>
<evidence type="ECO:0000256" key="3">
    <source>
        <dbReference type="ARBA" id="ARBA00022723"/>
    </source>
</evidence>
<dbReference type="AlphaFoldDB" id="A0A939ENP5"/>
<evidence type="ECO:0000313" key="8">
    <source>
        <dbReference type="EMBL" id="MBO0344329.1"/>
    </source>
</evidence>
<dbReference type="InterPro" id="IPR015889">
    <property type="entry name" value="Intradiol_dOase_core"/>
</dbReference>
<accession>A0A939ENP5</accession>
<evidence type="ECO:0000259" key="7">
    <source>
        <dbReference type="PROSITE" id="PS00083"/>
    </source>
</evidence>
<keyword evidence="5" id="KW-0560">Oxidoreductase</keyword>
<dbReference type="Proteomes" id="UP000664779">
    <property type="component" value="Unassembled WGS sequence"/>
</dbReference>
<dbReference type="PANTHER" id="PTHR33711">
    <property type="entry name" value="DIOXYGENASE, PUTATIVE (AFU_ORTHOLOGUE AFUA_2G02910)-RELATED"/>
    <property type="match status" value="1"/>
</dbReference>
<comment type="cofactor">
    <cofactor evidence="1">
        <name>Fe(3+)</name>
        <dbReference type="ChEBI" id="CHEBI:29034"/>
    </cofactor>
</comment>
<protein>
    <submittedName>
        <fullName evidence="8">Catechol 1,2-dioxygenase</fullName>
    </submittedName>
</protein>
<reference evidence="8" key="1">
    <citation type="submission" date="2021-03" db="EMBL/GenBank/DDBJ databases">
        <title>Roseibium sp. CAU 1637 isolated from Incheon.</title>
        <authorList>
            <person name="Kim W."/>
        </authorList>
    </citation>
    <scope>NUCLEOTIDE SEQUENCE</scope>
    <source>
        <strain evidence="8">CAU 1637</strain>
    </source>
</reference>
<dbReference type="InterPro" id="IPR000627">
    <property type="entry name" value="Intradiol_dOase_C"/>
</dbReference>
<dbReference type="GO" id="GO:0018576">
    <property type="term" value="F:catechol 1,2-dioxygenase activity"/>
    <property type="evidence" value="ECO:0007669"/>
    <property type="project" value="InterPro"/>
</dbReference>
<sequence>MNTRVPPQRLIATEDDVTPMVLAAMDQTTDPRFKEIITSLVRHLHAFIQEVRPTEEEYERGLQILNAIGQQTDDTHNEAVLICDVLGASTLIDLINNDGMQGETMSALLGPFYRGNAPHCGHGESIARSSTSGDPLILKGRVLDVNGAPIAGAKLDVWQASPDGLYENQDREQDDFNLRGLFTTNKDGEYLIRTTKPAGYPVPVHTTTGDLLRAQNRTPMRPAHVHFIVSAPEHKTLVTQIFSDTDEAMISDVVFGAKEQIAGDLQRHDTPMADYPDQVPPFYTCTYDFILKPGVPTFPEPPIKGKVS</sequence>
<dbReference type="GO" id="GO:0009712">
    <property type="term" value="P:catechol-containing compound metabolic process"/>
    <property type="evidence" value="ECO:0007669"/>
    <property type="project" value="InterPro"/>
</dbReference>
<proteinExistence type="inferred from homology"/>
<comment type="similarity">
    <text evidence="2">Belongs to the intradiol ring-cleavage dioxygenase family.</text>
</comment>
<keyword evidence="9" id="KW-1185">Reference proteome</keyword>
<evidence type="ECO:0000256" key="5">
    <source>
        <dbReference type="ARBA" id="ARBA00023002"/>
    </source>
</evidence>
<evidence type="ECO:0000313" key="9">
    <source>
        <dbReference type="Proteomes" id="UP000664779"/>
    </source>
</evidence>
<keyword evidence="6" id="KW-0408">Iron</keyword>
<dbReference type="RefSeq" id="WP_206938342.1">
    <property type="nucleotide sequence ID" value="NZ_JAFLNF010000002.1"/>
</dbReference>
<comment type="caution">
    <text evidence="8">The sequence shown here is derived from an EMBL/GenBank/DDBJ whole genome shotgun (WGS) entry which is preliminary data.</text>
</comment>